<protein>
    <recommendedName>
        <fullName evidence="4">Lipoprotein</fullName>
    </recommendedName>
</protein>
<feature type="chain" id="PRO_5039406498" description="Lipoprotein" evidence="1">
    <location>
        <begin position="31"/>
        <end position="303"/>
    </location>
</feature>
<proteinExistence type="predicted"/>
<organism evidence="2 3">
    <name type="scientific">Streptomyces botrytidirepellens</name>
    <dbReference type="NCBI Taxonomy" id="2486417"/>
    <lineage>
        <taxon>Bacteria</taxon>
        <taxon>Bacillati</taxon>
        <taxon>Actinomycetota</taxon>
        <taxon>Actinomycetes</taxon>
        <taxon>Kitasatosporales</taxon>
        <taxon>Streptomycetaceae</taxon>
        <taxon>Streptomyces</taxon>
    </lineage>
</organism>
<feature type="signal peptide" evidence="1">
    <location>
        <begin position="1"/>
        <end position="30"/>
    </location>
</feature>
<accession>A0A3M8X1T6</accession>
<keyword evidence="3" id="KW-1185">Reference proteome</keyword>
<sequence>MHTRTKRLVSMGLAPLLSACLLVGCGNDQSADDGRANHQSPREQEERARQVADAWRGSAAAAAWSRGYYPMTDVVQKPESGWHSTADKQAYEMQNFVLHGNLPTSAPGHGKVDWGNGKTLTRPLWGAEKAYQSFARNRSEGPRLTVTGARLGTTTIMTSRGTASVPTWLFTLEGYDTPLKRVAVAPSKLPRSPIGQARQGSADGLRGVARLAGTAMDGRSITVKATHGACDDGPVVKVLETGESVVLYASVAGARSGPCSSEMIQQSVEVQIRKPLGDRILLDALSGQPVPHGDPDGLSPSWA</sequence>
<dbReference type="PROSITE" id="PS51257">
    <property type="entry name" value="PROKAR_LIPOPROTEIN"/>
    <property type="match status" value="1"/>
</dbReference>
<evidence type="ECO:0000313" key="3">
    <source>
        <dbReference type="Proteomes" id="UP000275401"/>
    </source>
</evidence>
<dbReference type="EMBL" id="RIBZ01000046">
    <property type="protein sequence ID" value="RNG36067.1"/>
    <property type="molecule type" value="Genomic_DNA"/>
</dbReference>
<name>A0A3M8X1T6_9ACTN</name>
<dbReference type="AlphaFoldDB" id="A0A3M8X1T6"/>
<evidence type="ECO:0000313" key="2">
    <source>
        <dbReference type="EMBL" id="RNG36067.1"/>
    </source>
</evidence>
<keyword evidence="1" id="KW-0732">Signal</keyword>
<gene>
    <name evidence="2" type="ORF">EEJ42_03370</name>
</gene>
<evidence type="ECO:0000256" key="1">
    <source>
        <dbReference type="SAM" id="SignalP"/>
    </source>
</evidence>
<dbReference type="RefSeq" id="WP_123098537.1">
    <property type="nucleotide sequence ID" value="NZ_RIBZ01000046.1"/>
</dbReference>
<dbReference type="Proteomes" id="UP000275401">
    <property type="component" value="Unassembled WGS sequence"/>
</dbReference>
<reference evidence="2 3" key="1">
    <citation type="submission" date="2018-11" db="EMBL/GenBank/DDBJ databases">
        <title>The Potential of Streptomyces as Biocontrol Agents against the Tomato grey mould, Botrytis cinerea (Gray mold) Frontiers in Microbiology.</title>
        <authorList>
            <person name="Li D."/>
        </authorList>
    </citation>
    <scope>NUCLEOTIDE SEQUENCE [LARGE SCALE GENOMIC DNA]</scope>
    <source>
        <strain evidence="2 3">NEAU-LD23</strain>
    </source>
</reference>
<comment type="caution">
    <text evidence="2">The sequence shown here is derived from an EMBL/GenBank/DDBJ whole genome shotgun (WGS) entry which is preliminary data.</text>
</comment>
<evidence type="ECO:0008006" key="4">
    <source>
        <dbReference type="Google" id="ProtNLM"/>
    </source>
</evidence>